<feature type="region of interest" description="Disordered" evidence="3">
    <location>
        <begin position="821"/>
        <end position="841"/>
    </location>
</feature>
<dbReference type="AlphaFoldDB" id="A0A7C8MG00"/>
<dbReference type="InterPro" id="IPR036600">
    <property type="entry name" value="PAH_sf"/>
</dbReference>
<evidence type="ECO:0000256" key="3">
    <source>
        <dbReference type="SAM" id="MobiDB-lite"/>
    </source>
</evidence>
<dbReference type="SUPFAM" id="SSF51338">
    <property type="entry name" value="Composite domain of metallo-dependent hydrolases"/>
    <property type="match status" value="1"/>
</dbReference>
<reference evidence="4 5" key="1">
    <citation type="submission" date="2020-01" db="EMBL/GenBank/DDBJ databases">
        <authorList>
            <consortium name="DOE Joint Genome Institute"/>
            <person name="Haridas S."/>
            <person name="Albert R."/>
            <person name="Binder M."/>
            <person name="Bloem J."/>
            <person name="Labutti K."/>
            <person name="Salamov A."/>
            <person name="Andreopoulos B."/>
            <person name="Baker S.E."/>
            <person name="Barry K."/>
            <person name="Bills G."/>
            <person name="Bluhm B.H."/>
            <person name="Cannon C."/>
            <person name="Castanera R."/>
            <person name="Culley D.E."/>
            <person name="Daum C."/>
            <person name="Ezra D."/>
            <person name="Gonzalez J.B."/>
            <person name="Henrissat B."/>
            <person name="Kuo A."/>
            <person name="Liang C."/>
            <person name="Lipzen A."/>
            <person name="Lutzoni F."/>
            <person name="Magnuson J."/>
            <person name="Mondo S."/>
            <person name="Nolan M."/>
            <person name="Ohm R."/>
            <person name="Pangilinan J."/>
            <person name="Park H.-J.H."/>
            <person name="Ramirez L."/>
            <person name="Alfaro M."/>
            <person name="Sun H."/>
            <person name="Tritt A."/>
            <person name="Yoshinaga Y."/>
            <person name="Zwiers L.-H.L."/>
            <person name="Turgeon B.G."/>
            <person name="Goodwin S.B."/>
            <person name="Spatafora J.W."/>
            <person name="Crous P.W."/>
            <person name="Grigoriev I.V."/>
        </authorList>
    </citation>
    <scope>NUCLEOTIDE SEQUENCE [LARGE SCALE GENOMIC DNA]</scope>
    <source>
        <strain evidence="4 5">CBS 611.86</strain>
    </source>
</reference>
<evidence type="ECO:0000313" key="4">
    <source>
        <dbReference type="EMBL" id="KAF2874423.1"/>
    </source>
</evidence>
<dbReference type="InterPro" id="IPR052349">
    <property type="entry name" value="Metallo-hydrolase_Enzymes"/>
</dbReference>
<evidence type="ECO:0000256" key="1">
    <source>
        <dbReference type="ARBA" id="ARBA00004123"/>
    </source>
</evidence>
<feature type="region of interest" description="Disordered" evidence="3">
    <location>
        <begin position="1"/>
        <end position="39"/>
    </location>
</feature>
<accession>A0A7C8MG00</accession>
<evidence type="ECO:0008006" key="6">
    <source>
        <dbReference type="Google" id="ProtNLM"/>
    </source>
</evidence>
<dbReference type="PANTHER" id="PTHR32027:SF0">
    <property type="entry name" value="CYTOSINE DEAMINASE"/>
    <property type="match status" value="1"/>
</dbReference>
<dbReference type="GO" id="GO:0016814">
    <property type="term" value="F:hydrolase activity, acting on carbon-nitrogen (but not peptide) bonds, in cyclic amidines"/>
    <property type="evidence" value="ECO:0007669"/>
    <property type="project" value="TreeGrafter"/>
</dbReference>
<dbReference type="PANTHER" id="PTHR32027">
    <property type="entry name" value="CYTOSINE DEAMINASE"/>
    <property type="match status" value="1"/>
</dbReference>
<feature type="compositionally biased region" description="Polar residues" evidence="3">
    <location>
        <begin position="1"/>
        <end position="20"/>
    </location>
</feature>
<dbReference type="SUPFAM" id="SSF47762">
    <property type="entry name" value="PAH2 domain"/>
    <property type="match status" value="1"/>
</dbReference>
<feature type="compositionally biased region" description="Polar residues" evidence="3">
    <location>
        <begin position="821"/>
        <end position="832"/>
    </location>
</feature>
<organism evidence="4 5">
    <name type="scientific">Massariosphaeria phaeospora</name>
    <dbReference type="NCBI Taxonomy" id="100035"/>
    <lineage>
        <taxon>Eukaryota</taxon>
        <taxon>Fungi</taxon>
        <taxon>Dikarya</taxon>
        <taxon>Ascomycota</taxon>
        <taxon>Pezizomycotina</taxon>
        <taxon>Dothideomycetes</taxon>
        <taxon>Pleosporomycetidae</taxon>
        <taxon>Pleosporales</taxon>
        <taxon>Pleosporales incertae sedis</taxon>
        <taxon>Massariosphaeria</taxon>
    </lineage>
</organism>
<feature type="region of interest" description="Disordered" evidence="3">
    <location>
        <begin position="739"/>
        <end position="774"/>
    </location>
</feature>
<feature type="region of interest" description="Disordered" evidence="3">
    <location>
        <begin position="1176"/>
        <end position="1240"/>
    </location>
</feature>
<dbReference type="Gene3D" id="3.20.20.140">
    <property type="entry name" value="Metal-dependent hydrolases"/>
    <property type="match status" value="1"/>
</dbReference>
<name>A0A7C8MG00_9PLEO</name>
<dbReference type="Proteomes" id="UP000481861">
    <property type="component" value="Unassembled WGS sequence"/>
</dbReference>
<feature type="compositionally biased region" description="Basic and acidic residues" evidence="3">
    <location>
        <begin position="752"/>
        <end position="762"/>
    </location>
</feature>
<proteinExistence type="predicted"/>
<sequence length="1240" mass="136247">MASPLSPTSDGSGDQETGNMLQKALGQNKPRAPPPRCSDVYPSGALDAIMGVRLPDRPSSTLWDVFIADGRIASIESHDPASSGHPTPVSVHDGASRLLAPSLCHAHIHLDKCFLLQDPKFSDLQIESGDFQEAMAMTGKAKARFDEDDLLRRGRQLIDESIRYGVTAMRAFVEVDGGVQFKCLNAGLKLREEFEGRCEVQICAFAQLPLFSGEDGGKEIRKLMTTAAHRDGVDVLGSTPYVEQDEVKSRMNVRWISTLALINQKHLDLHLDYFLDELKQPLVWTTLDIIRDRKWVEKEGKHITLGHCTRLTRFSETQWNQLKQQIGNLPISFVGLPTSDLFMMQSQEHVRGTLPVVDMIQQHGLSVAVAVNNIGNAFTPYGTCDPLSIASLGEAVSSRAKTAIGCSSTTLSLEVGQPADFVLFDRADAGWRCRKSIAEVVYDAGPSRQTRAFYLRGGDTNFHSTCARAKFTGERAKPSINSLLHPPHPDNSTTYLPSSSLRALVDAMDVAEATEAYYSPTQFASGDVKSYMSDSQGGPEPAYDIAQRGSQDAIFAHSLRFLENVKHRFGEQSHESASIYNALSFFRAGMISKNQAYHTIMNLLVGEYQDLGLELQGLLSHRDARWGVGDFDIHHAAQSSPAVTHVAPQLLQPDHQPQLQPLIPTLWDPTQYAQRQQQSVQTSINPQLLRVATDHHVTTQDQEGYDATYHGYDSCRPESSYHPSYVQNAYTNISSGHFAQAVPSSPHARTPHQRDSPVEGHRQTPSFPPYLGYGNGLQLSSPAQNFAQHSYPLGDTWGRAHGGVAWPRGETDQVYSSPVLSNRNLTSHSSSPHHGPYASPSVLGTPIAVPLGQPAFEMLPPRKRTQRSSLSYTRVTEDGTGEESKDLLQRSSSPPSEELVLVRPLSENQGKPKQTRSARSRGQFIHSICGKTFTTRWAVKKHHWGTNGEDIATKTGCWARNGKPNFNWDDDPSCQEEKPRARVAKTAGPLGDSGIIPVASTEYKAPEAPAMFPNRRNTLPGFPTLDELPRTVAEAINTSTPARVSPREDGPYYGARLPVRSSMDSLLTAVNAASRIEAPKPQGRHDSLVSVPHLDAQAAAGSYYRQIAPKCEASYGQSEEEQEYSHRDASAQSWAPVLGLGITQAEGVDPVPANMVLSSHAKVQEGAILESVERAEDDLDTDRNQVQLEDDPALISTKTAEENHDNTRSRRRGRGVVSKRELKELAWGGSPGPEKKKQKL</sequence>
<dbReference type="InterPro" id="IPR011059">
    <property type="entry name" value="Metal-dep_hydrolase_composite"/>
</dbReference>
<dbReference type="SUPFAM" id="SSF51556">
    <property type="entry name" value="Metallo-dependent hydrolases"/>
    <property type="match status" value="1"/>
</dbReference>
<dbReference type="GO" id="GO:0006355">
    <property type="term" value="P:regulation of DNA-templated transcription"/>
    <property type="evidence" value="ECO:0007669"/>
    <property type="project" value="InterPro"/>
</dbReference>
<comment type="caution">
    <text evidence="4">The sequence shown here is derived from an EMBL/GenBank/DDBJ whole genome shotgun (WGS) entry which is preliminary data.</text>
</comment>
<keyword evidence="2" id="KW-0539">Nucleus</keyword>
<dbReference type="GO" id="GO:0005634">
    <property type="term" value="C:nucleus"/>
    <property type="evidence" value="ECO:0007669"/>
    <property type="project" value="UniProtKB-SubCell"/>
</dbReference>
<dbReference type="InterPro" id="IPR032466">
    <property type="entry name" value="Metal_Hydrolase"/>
</dbReference>
<dbReference type="EMBL" id="JAADJZ010000006">
    <property type="protein sequence ID" value="KAF2874423.1"/>
    <property type="molecule type" value="Genomic_DNA"/>
</dbReference>
<keyword evidence="5" id="KW-1185">Reference proteome</keyword>
<feature type="compositionally biased region" description="Basic and acidic residues" evidence="3">
    <location>
        <begin position="1199"/>
        <end position="1208"/>
    </location>
</feature>
<comment type="subcellular location">
    <subcellularLocation>
        <location evidence="1">Nucleus</location>
    </subcellularLocation>
</comment>
<protein>
    <recommendedName>
        <fullName evidence="6">Amidohydrolase-related domain-containing protein</fullName>
    </recommendedName>
</protein>
<gene>
    <name evidence="4" type="ORF">BDV95DRAFT_604604</name>
</gene>
<evidence type="ECO:0000256" key="2">
    <source>
        <dbReference type="ARBA" id="ARBA00023242"/>
    </source>
</evidence>
<dbReference type="OrthoDB" id="10266980at2759"/>
<feature type="region of interest" description="Disordered" evidence="3">
    <location>
        <begin position="854"/>
        <end position="922"/>
    </location>
</feature>
<evidence type="ECO:0000313" key="5">
    <source>
        <dbReference type="Proteomes" id="UP000481861"/>
    </source>
</evidence>